<feature type="region of interest" description="Disordered" evidence="2">
    <location>
        <begin position="586"/>
        <end position="682"/>
    </location>
</feature>
<dbReference type="GO" id="GO:0000423">
    <property type="term" value="P:mitophagy"/>
    <property type="evidence" value="ECO:0007669"/>
    <property type="project" value="TreeGrafter"/>
</dbReference>
<feature type="domain" description="Autophagy-related protein 13 N-terminal" evidence="3">
    <location>
        <begin position="80"/>
        <end position="217"/>
    </location>
</feature>
<accession>A0AAD7UCJ6</accession>
<feature type="region of interest" description="Disordered" evidence="2">
    <location>
        <begin position="708"/>
        <end position="737"/>
    </location>
</feature>
<feature type="compositionally biased region" description="Acidic residues" evidence="2">
    <location>
        <begin position="617"/>
        <end position="634"/>
    </location>
</feature>
<feature type="compositionally biased region" description="Basic and acidic residues" evidence="2">
    <location>
        <begin position="783"/>
        <end position="798"/>
    </location>
</feature>
<dbReference type="GO" id="GO:0005829">
    <property type="term" value="C:cytosol"/>
    <property type="evidence" value="ECO:0007669"/>
    <property type="project" value="TreeGrafter"/>
</dbReference>
<proteinExistence type="predicted"/>
<evidence type="ECO:0000313" key="4">
    <source>
        <dbReference type="EMBL" id="KAJ8602469.1"/>
    </source>
</evidence>
<dbReference type="PANTHER" id="PTHR13430:SF4">
    <property type="entry name" value="AUTOPHAGY-RELATED PROTEIN 13"/>
    <property type="match status" value="1"/>
</dbReference>
<dbReference type="Gene3D" id="3.30.900.10">
    <property type="entry name" value="HORMA domain"/>
    <property type="match status" value="1"/>
</dbReference>
<feature type="compositionally biased region" description="Basic residues" evidence="2">
    <location>
        <begin position="838"/>
        <end position="852"/>
    </location>
</feature>
<feature type="region of interest" description="Disordered" evidence="2">
    <location>
        <begin position="280"/>
        <end position="570"/>
    </location>
</feature>
<dbReference type="InterPro" id="IPR018731">
    <property type="entry name" value="Atg13_N"/>
</dbReference>
<feature type="compositionally biased region" description="Basic and acidic residues" evidence="2">
    <location>
        <begin position="635"/>
        <end position="645"/>
    </location>
</feature>
<feature type="compositionally biased region" description="Basic and acidic residues" evidence="2">
    <location>
        <begin position="423"/>
        <end position="446"/>
    </location>
</feature>
<keyword evidence="1" id="KW-0072">Autophagy</keyword>
<keyword evidence="5" id="KW-1185">Reference proteome</keyword>
<comment type="caution">
    <text evidence="4">The sequence shown here is derived from an EMBL/GenBank/DDBJ whole genome shotgun (WGS) entry which is preliminary data.</text>
</comment>
<feature type="compositionally biased region" description="Low complexity" evidence="2">
    <location>
        <begin position="646"/>
        <end position="664"/>
    </location>
</feature>
<dbReference type="GO" id="GO:0034497">
    <property type="term" value="P:protein localization to phagophore assembly site"/>
    <property type="evidence" value="ECO:0007669"/>
    <property type="project" value="TreeGrafter"/>
</dbReference>
<dbReference type="InterPro" id="IPR040182">
    <property type="entry name" value="ATG13"/>
</dbReference>
<organism evidence="4 5">
    <name type="scientific">Chrysophaeum taylorii</name>
    <dbReference type="NCBI Taxonomy" id="2483200"/>
    <lineage>
        <taxon>Eukaryota</taxon>
        <taxon>Sar</taxon>
        <taxon>Stramenopiles</taxon>
        <taxon>Ochrophyta</taxon>
        <taxon>Pelagophyceae</taxon>
        <taxon>Pelagomonadales</taxon>
        <taxon>Pelagomonadaceae</taxon>
        <taxon>Chrysophaeum</taxon>
    </lineage>
</organism>
<dbReference type="GO" id="GO:1990316">
    <property type="term" value="C:Atg1/ULK1 kinase complex"/>
    <property type="evidence" value="ECO:0007669"/>
    <property type="project" value="InterPro"/>
</dbReference>
<protein>
    <recommendedName>
        <fullName evidence="3">Autophagy-related protein 13 N-terminal domain-containing protein</fullName>
    </recommendedName>
</protein>
<feature type="compositionally biased region" description="Basic and acidic residues" evidence="2">
    <location>
        <begin position="326"/>
        <end position="337"/>
    </location>
</feature>
<evidence type="ECO:0000259" key="3">
    <source>
        <dbReference type="Pfam" id="PF10033"/>
    </source>
</evidence>
<feature type="compositionally biased region" description="Low complexity" evidence="2">
    <location>
        <begin position="494"/>
        <end position="520"/>
    </location>
</feature>
<gene>
    <name evidence="4" type="ORF">CTAYLR_001191</name>
</gene>
<dbReference type="Proteomes" id="UP001230188">
    <property type="component" value="Unassembled WGS sequence"/>
</dbReference>
<dbReference type="AlphaFoldDB" id="A0AAD7UCJ6"/>
<evidence type="ECO:0000313" key="5">
    <source>
        <dbReference type="Proteomes" id="UP001230188"/>
    </source>
</evidence>
<dbReference type="GO" id="GO:0034727">
    <property type="term" value="P:piecemeal microautophagy of the nucleus"/>
    <property type="evidence" value="ECO:0007669"/>
    <property type="project" value="TreeGrafter"/>
</dbReference>
<feature type="compositionally biased region" description="Acidic residues" evidence="2">
    <location>
        <begin position="315"/>
        <end position="325"/>
    </location>
</feature>
<dbReference type="InterPro" id="IPR036570">
    <property type="entry name" value="HORMA_dom_sf"/>
</dbReference>
<dbReference type="GO" id="GO:0000407">
    <property type="term" value="C:phagophore assembly site"/>
    <property type="evidence" value="ECO:0007669"/>
    <property type="project" value="TreeGrafter"/>
</dbReference>
<feature type="region of interest" description="Disordered" evidence="2">
    <location>
        <begin position="783"/>
        <end position="852"/>
    </location>
</feature>
<reference evidence="4" key="1">
    <citation type="submission" date="2023-01" db="EMBL/GenBank/DDBJ databases">
        <title>Metagenome sequencing of chrysophaentin producing Chrysophaeum taylorii.</title>
        <authorList>
            <person name="Davison J."/>
            <person name="Bewley C."/>
        </authorList>
    </citation>
    <scope>NUCLEOTIDE SEQUENCE</scope>
    <source>
        <strain evidence="4">NIES-1699</strain>
    </source>
</reference>
<feature type="compositionally biased region" description="Basic and acidic residues" evidence="2">
    <location>
        <begin position="358"/>
        <end position="374"/>
    </location>
</feature>
<sequence>MAYGAARAKCDQVMFEALAKAAEIVLLNRIHESRELGRRVGRTRFNIDIDEVDVLRGMMEYWRRDLHLPLRILIVWRPAEKSEKRRLLERWDLHFAPSERPLSGAEDEKELLAEVRSLWKRLVLLLRTLYSRSLLMPATRLAREADHARRVGRPSGSLGFAVCTREADSDAWLLLNGHDSAAYQPNPPLEFADARVSKLALPVAECAFGTYSIGASYEAPPRADLGAQVAEQQVEEAAKLPPPDMQRTPSALSILLSASSPKHSDDEDLDASKLDGGPLFFDNGASSTEDIVLPPPALKPPAANKHQRAEGRNDGDDDDDDDDDDRVAKTAKNDDVHHHHLLEGPLVQRARTAPLESDDTKDAATKWILRENEPRTSAGPAAVRSPPGSSLDAPSSKRPAHLAASAVGMPQQLPLGVRQVSRSAEDRNGGERLMMEHLAAKADKPPHFAAPFGYAADDDDDDEGGSSGSSRHRRLPSPLMFAKRPIPAVPPRRAPASEPAARATPTKPPVVNSSAVVSSATSRRREDLFAAYSPSSPADDDLKRLQPPPFASFVPGSSSPDGFELPKSILSSSPPFVSAARFARRLSGSSPTSPLDRAQYLDSHSTSRGVDAQAFFSDDDDDDDDQNDDQNDDYQNDRKDDRGDASRPGASSSRSRGLPSARGALPLAKDSSPFVRPKTLDIVDPFDDDGLVGLPARVGGPLCASLLAQSVDSDEDEPLPKYDPPPFAFDDDDVPEHDEDLGATVVEAVAEIVHVAKDPPPLTLAKEPPLSLQQLELDLKRCRDYGLADRPPRHDDARPTTAETPVKTPPKDPRADDHRRARPTAAMSAYDSPDHSHPHDHRHKPPRRLGSY</sequence>
<evidence type="ECO:0000256" key="2">
    <source>
        <dbReference type="SAM" id="MobiDB-lite"/>
    </source>
</evidence>
<dbReference type="EMBL" id="JAQMWT010000379">
    <property type="protein sequence ID" value="KAJ8602469.1"/>
    <property type="molecule type" value="Genomic_DNA"/>
</dbReference>
<dbReference type="Pfam" id="PF10033">
    <property type="entry name" value="ATG13"/>
    <property type="match status" value="1"/>
</dbReference>
<dbReference type="PANTHER" id="PTHR13430">
    <property type="match status" value="1"/>
</dbReference>
<feature type="compositionally biased region" description="Basic and acidic residues" evidence="2">
    <location>
        <begin position="809"/>
        <end position="819"/>
    </location>
</feature>
<name>A0AAD7UCJ6_9STRA</name>
<evidence type="ECO:0000256" key="1">
    <source>
        <dbReference type="ARBA" id="ARBA00023006"/>
    </source>
</evidence>